<organism evidence="2">
    <name type="scientific">Ralstonia solanacearum</name>
    <name type="common">Pseudomonas solanacearum</name>
    <dbReference type="NCBI Taxonomy" id="305"/>
    <lineage>
        <taxon>Bacteria</taxon>
        <taxon>Pseudomonadati</taxon>
        <taxon>Pseudomonadota</taxon>
        <taxon>Betaproteobacteria</taxon>
        <taxon>Burkholderiales</taxon>
        <taxon>Burkholderiaceae</taxon>
        <taxon>Ralstonia</taxon>
        <taxon>Ralstonia solanacearum species complex</taxon>
    </lineage>
</organism>
<evidence type="ECO:0000256" key="1">
    <source>
        <dbReference type="SAM" id="MobiDB-lite"/>
    </source>
</evidence>
<name>A0A809EFM1_RALSL</name>
<reference evidence="2" key="1">
    <citation type="submission" date="2018-01" db="EMBL/GenBank/DDBJ databases">
        <title>Complete Genome Sequence of three strains from Ralstonia solanacearum ecotype Moko sequevar IIA-53 from Brazil.</title>
        <authorList>
            <person name="Silva J.R."/>
            <person name="Albuquerque G.M.R."/>
            <person name="Pais A.K.L."/>
            <person name="Silva A.M.F."/>
            <person name="Boiteux M.E.N.F."/>
            <person name="Souza E.B."/>
            <person name="Mariano R.L.R."/>
        </authorList>
    </citation>
    <scope>NUCLEOTIDE SEQUENCE [LARGE SCALE GENOMIC DNA]</scope>
    <source>
        <strain evidence="2">SFC</strain>
        <plasmid evidence="2">unnamed</plasmid>
    </source>
</reference>
<sequence>MVNGGRATSPGAAPLRFVYRGRGTPAPMGKPHGGPAAPAERQFGGPASRRKHAPGRGPVPAAMMGRPSKPPATLTRRQVPRRTR</sequence>
<dbReference type="EMBL" id="CP026093">
    <property type="protein sequence ID" value="AYB59086.1"/>
    <property type="molecule type" value="Genomic_DNA"/>
</dbReference>
<evidence type="ECO:0000313" key="2">
    <source>
        <dbReference type="EMBL" id="AYB59086.1"/>
    </source>
</evidence>
<accession>A0A809EFM1</accession>
<keyword evidence="2" id="KW-0614">Plasmid</keyword>
<gene>
    <name evidence="2" type="ORF">C2L97_22740</name>
</gene>
<protein>
    <submittedName>
        <fullName evidence="2">Uncharacterized protein</fullName>
    </submittedName>
</protein>
<dbReference type="AlphaFoldDB" id="A0A809EFM1"/>
<proteinExistence type="predicted"/>
<feature type="region of interest" description="Disordered" evidence="1">
    <location>
        <begin position="1"/>
        <end position="84"/>
    </location>
</feature>
<geneLocation type="plasmid" evidence="2">
    <name>unnamed</name>
</geneLocation>